<feature type="region of interest" description="Disordered" evidence="1">
    <location>
        <begin position="1"/>
        <end position="53"/>
    </location>
</feature>
<dbReference type="EMBL" id="ML119728">
    <property type="protein sequence ID" value="RPA77327.1"/>
    <property type="molecule type" value="Genomic_DNA"/>
</dbReference>
<name>A0A3N4HVU5_ASCIM</name>
<feature type="compositionally biased region" description="Basic and acidic residues" evidence="1">
    <location>
        <begin position="1"/>
        <end position="10"/>
    </location>
</feature>
<evidence type="ECO:0000313" key="2">
    <source>
        <dbReference type="EMBL" id="RPA77327.1"/>
    </source>
</evidence>
<proteinExistence type="predicted"/>
<accession>A0A3N4HVU5</accession>
<protein>
    <submittedName>
        <fullName evidence="2">Uncharacterized protein</fullName>
    </submittedName>
</protein>
<keyword evidence="3" id="KW-1185">Reference proteome</keyword>
<evidence type="ECO:0000313" key="3">
    <source>
        <dbReference type="Proteomes" id="UP000275078"/>
    </source>
</evidence>
<dbReference type="Proteomes" id="UP000275078">
    <property type="component" value="Unassembled WGS sequence"/>
</dbReference>
<feature type="compositionally biased region" description="Basic residues" evidence="1">
    <location>
        <begin position="11"/>
        <end position="20"/>
    </location>
</feature>
<reference evidence="2 3" key="1">
    <citation type="journal article" date="2018" name="Nat. Ecol. Evol.">
        <title>Pezizomycetes genomes reveal the molecular basis of ectomycorrhizal truffle lifestyle.</title>
        <authorList>
            <person name="Murat C."/>
            <person name="Payen T."/>
            <person name="Noel B."/>
            <person name="Kuo A."/>
            <person name="Morin E."/>
            <person name="Chen J."/>
            <person name="Kohler A."/>
            <person name="Krizsan K."/>
            <person name="Balestrini R."/>
            <person name="Da Silva C."/>
            <person name="Montanini B."/>
            <person name="Hainaut M."/>
            <person name="Levati E."/>
            <person name="Barry K.W."/>
            <person name="Belfiori B."/>
            <person name="Cichocki N."/>
            <person name="Clum A."/>
            <person name="Dockter R.B."/>
            <person name="Fauchery L."/>
            <person name="Guy J."/>
            <person name="Iotti M."/>
            <person name="Le Tacon F."/>
            <person name="Lindquist E.A."/>
            <person name="Lipzen A."/>
            <person name="Malagnac F."/>
            <person name="Mello A."/>
            <person name="Molinier V."/>
            <person name="Miyauchi S."/>
            <person name="Poulain J."/>
            <person name="Riccioni C."/>
            <person name="Rubini A."/>
            <person name="Sitrit Y."/>
            <person name="Splivallo R."/>
            <person name="Traeger S."/>
            <person name="Wang M."/>
            <person name="Zifcakova L."/>
            <person name="Wipf D."/>
            <person name="Zambonelli A."/>
            <person name="Paolocci F."/>
            <person name="Nowrousian M."/>
            <person name="Ottonello S."/>
            <person name="Baldrian P."/>
            <person name="Spatafora J.W."/>
            <person name="Henrissat B."/>
            <person name="Nagy L.G."/>
            <person name="Aury J.M."/>
            <person name="Wincker P."/>
            <person name="Grigoriev I.V."/>
            <person name="Bonfante P."/>
            <person name="Martin F.M."/>
        </authorList>
    </citation>
    <scope>NUCLEOTIDE SEQUENCE [LARGE SCALE GENOMIC DNA]</scope>
    <source>
        <strain evidence="2 3">RN42</strain>
    </source>
</reference>
<organism evidence="2 3">
    <name type="scientific">Ascobolus immersus RN42</name>
    <dbReference type="NCBI Taxonomy" id="1160509"/>
    <lineage>
        <taxon>Eukaryota</taxon>
        <taxon>Fungi</taxon>
        <taxon>Dikarya</taxon>
        <taxon>Ascomycota</taxon>
        <taxon>Pezizomycotina</taxon>
        <taxon>Pezizomycetes</taxon>
        <taxon>Pezizales</taxon>
        <taxon>Ascobolaceae</taxon>
        <taxon>Ascobolus</taxon>
    </lineage>
</organism>
<dbReference type="AlphaFoldDB" id="A0A3N4HVU5"/>
<sequence length="53" mass="6202">MCKLQRERPNRTVRRRRRIREKQQKALINPPQPKTQGIPVSNPPHLQTSSSTS</sequence>
<evidence type="ECO:0000256" key="1">
    <source>
        <dbReference type="SAM" id="MobiDB-lite"/>
    </source>
</evidence>
<feature type="compositionally biased region" description="Polar residues" evidence="1">
    <location>
        <begin position="34"/>
        <end position="53"/>
    </location>
</feature>
<gene>
    <name evidence="2" type="ORF">BJ508DRAFT_171968</name>
</gene>